<protein>
    <submittedName>
        <fullName evidence="2">Uncharacterized protein</fullName>
    </submittedName>
</protein>
<sequence>MGSNLLAARASPRSRREDQRRMPHDPAVDHPDLINQDP</sequence>
<name>A0A1R4J8A7_9ACTN</name>
<reference evidence="2 3" key="1">
    <citation type="submission" date="2017-02" db="EMBL/GenBank/DDBJ databases">
        <authorList>
            <person name="Peterson S.W."/>
        </authorList>
    </citation>
    <scope>NUCLEOTIDE SEQUENCE [LARGE SCALE GENOMIC DNA]</scope>
    <source>
        <strain evidence="2 3">LSP_Lj1</strain>
    </source>
</reference>
<evidence type="ECO:0000313" key="2">
    <source>
        <dbReference type="EMBL" id="SJN28134.1"/>
    </source>
</evidence>
<gene>
    <name evidence="2" type="ORF">FM114_05980</name>
</gene>
<feature type="compositionally biased region" description="Basic and acidic residues" evidence="1">
    <location>
        <begin position="14"/>
        <end position="32"/>
    </location>
</feature>
<proteinExistence type="predicted"/>
<feature type="region of interest" description="Disordered" evidence="1">
    <location>
        <begin position="1"/>
        <end position="38"/>
    </location>
</feature>
<organism evidence="2 3">
    <name type="scientific">Luteococcus japonicus LSP_Lj1</name>
    <dbReference type="NCBI Taxonomy" id="1255658"/>
    <lineage>
        <taxon>Bacteria</taxon>
        <taxon>Bacillati</taxon>
        <taxon>Actinomycetota</taxon>
        <taxon>Actinomycetes</taxon>
        <taxon>Propionibacteriales</taxon>
        <taxon>Propionibacteriaceae</taxon>
        <taxon>Luteococcus</taxon>
    </lineage>
</organism>
<dbReference type="STRING" id="1255658.FM114_05980"/>
<keyword evidence="3" id="KW-1185">Reference proteome</keyword>
<accession>A0A1R4J8A7</accession>
<dbReference type="AlphaFoldDB" id="A0A1R4J8A7"/>
<dbReference type="Proteomes" id="UP000188342">
    <property type="component" value="Unassembled WGS sequence"/>
</dbReference>
<evidence type="ECO:0000313" key="3">
    <source>
        <dbReference type="Proteomes" id="UP000188342"/>
    </source>
</evidence>
<evidence type="ECO:0000256" key="1">
    <source>
        <dbReference type="SAM" id="MobiDB-lite"/>
    </source>
</evidence>
<dbReference type="EMBL" id="FUKQ01000024">
    <property type="protein sequence ID" value="SJN28134.1"/>
    <property type="molecule type" value="Genomic_DNA"/>
</dbReference>